<dbReference type="EMBL" id="JAANBB010000116">
    <property type="protein sequence ID" value="KAF7549684.1"/>
    <property type="molecule type" value="Genomic_DNA"/>
</dbReference>
<feature type="transmembrane region" description="Helical" evidence="12">
    <location>
        <begin position="96"/>
        <end position="115"/>
    </location>
</feature>
<dbReference type="GO" id="GO:0006621">
    <property type="term" value="P:protein retention in ER lumen"/>
    <property type="evidence" value="ECO:0007669"/>
    <property type="project" value="InterPro"/>
</dbReference>
<keyword evidence="10" id="KW-0675">Receptor</keyword>
<organism evidence="13 14">
    <name type="scientific">Cylindrodendrum hubeiense</name>
    <dbReference type="NCBI Taxonomy" id="595255"/>
    <lineage>
        <taxon>Eukaryota</taxon>
        <taxon>Fungi</taxon>
        <taxon>Dikarya</taxon>
        <taxon>Ascomycota</taxon>
        <taxon>Pezizomycotina</taxon>
        <taxon>Sordariomycetes</taxon>
        <taxon>Hypocreomycetidae</taxon>
        <taxon>Hypocreales</taxon>
        <taxon>Nectriaceae</taxon>
        <taxon>Cylindrodendrum</taxon>
    </lineage>
</organism>
<accession>A0A9P5LB18</accession>
<keyword evidence="14" id="KW-1185">Reference proteome</keyword>
<keyword evidence="4 12" id="KW-0812">Transmembrane</keyword>
<evidence type="ECO:0000256" key="7">
    <source>
        <dbReference type="ARBA" id="ARBA00022927"/>
    </source>
</evidence>
<evidence type="ECO:0000256" key="12">
    <source>
        <dbReference type="SAM" id="Phobius"/>
    </source>
</evidence>
<evidence type="ECO:0000313" key="14">
    <source>
        <dbReference type="Proteomes" id="UP000722485"/>
    </source>
</evidence>
<evidence type="ECO:0000256" key="10">
    <source>
        <dbReference type="ARBA" id="ARBA00023170"/>
    </source>
</evidence>
<feature type="transmembrane region" description="Helical" evidence="12">
    <location>
        <begin position="127"/>
        <end position="144"/>
    </location>
</feature>
<keyword evidence="7" id="KW-0653">Protein transport</keyword>
<comment type="caution">
    <text evidence="13">The sequence shown here is derived from an EMBL/GenBank/DDBJ whole genome shotgun (WGS) entry which is preliminary data.</text>
</comment>
<dbReference type="GO" id="GO:0005789">
    <property type="term" value="C:endoplasmic reticulum membrane"/>
    <property type="evidence" value="ECO:0007669"/>
    <property type="project" value="UniProtKB-SubCell"/>
</dbReference>
<reference evidence="13" key="1">
    <citation type="submission" date="2020-03" db="EMBL/GenBank/DDBJ databases">
        <title>Draft Genome Sequence of Cylindrodendrum hubeiense.</title>
        <authorList>
            <person name="Buettner E."/>
            <person name="Kellner H."/>
        </authorList>
    </citation>
    <scope>NUCLEOTIDE SEQUENCE</scope>
    <source>
        <strain evidence="13">IHI 201604</strain>
    </source>
</reference>
<evidence type="ECO:0008006" key="15">
    <source>
        <dbReference type="Google" id="ProtNLM"/>
    </source>
</evidence>
<evidence type="ECO:0000256" key="11">
    <source>
        <dbReference type="SAM" id="MobiDB-lite"/>
    </source>
</evidence>
<dbReference type="InterPro" id="IPR000133">
    <property type="entry name" value="ER_ret_rcpt"/>
</dbReference>
<dbReference type="Pfam" id="PF00810">
    <property type="entry name" value="ER_lumen_recept"/>
    <property type="match status" value="1"/>
</dbReference>
<name>A0A9P5LB18_9HYPO</name>
<evidence type="ECO:0000256" key="1">
    <source>
        <dbReference type="ARBA" id="ARBA00004477"/>
    </source>
</evidence>
<feature type="region of interest" description="Disordered" evidence="11">
    <location>
        <begin position="244"/>
        <end position="344"/>
    </location>
</feature>
<gene>
    <name evidence="13" type="ORF">G7Z17_g6239</name>
</gene>
<dbReference type="OrthoDB" id="7694678at2759"/>
<sequence length="344" mass="39573">MSVFKVFRILGDLSHLLSKCILIFAIHRNRSAEGVSLVTQILYALVFCTRYLDIFSESSAWNFIFKVFYILSSFYILGIMQWLFPRSREREISWKIGAFVLGGSFILSPFTMMIFESSWGFRNWMWVFSQILESVCVLPQLLLLRQTTVPTVIDSFYLLTLGSYRAFYCVNWFLREFETQKPDTVSVIFGIIQTALYVDFAWVYYTRQRVKLRGGGVVDADDMRRGWLLRRIFGKRVEFAEEDEESIPGLHDDSDTRRGGARPKWGARGISVSADDGVMEAEQSRRDSDDDDELHGVVDPDAKMQDPDELARALDDDDEETPLRPDHAQGSGPSGIRAGEEWRD</sequence>
<evidence type="ECO:0000256" key="5">
    <source>
        <dbReference type="ARBA" id="ARBA00022824"/>
    </source>
</evidence>
<evidence type="ECO:0000313" key="13">
    <source>
        <dbReference type="EMBL" id="KAF7549684.1"/>
    </source>
</evidence>
<keyword evidence="6" id="KW-0931">ER-Golgi transport</keyword>
<feature type="transmembrane region" description="Helical" evidence="12">
    <location>
        <begin position="156"/>
        <end position="174"/>
    </location>
</feature>
<keyword evidence="9 12" id="KW-0472">Membrane</keyword>
<comment type="subcellular location">
    <subcellularLocation>
        <location evidence="1">Endoplasmic reticulum membrane</location>
        <topology evidence="1">Multi-pass membrane protein</topology>
    </subcellularLocation>
</comment>
<keyword evidence="5" id="KW-0256">Endoplasmic reticulum</keyword>
<keyword evidence="8 12" id="KW-1133">Transmembrane helix</keyword>
<proteinExistence type="inferred from homology"/>
<dbReference type="PRINTS" id="PR00660">
    <property type="entry name" value="ERLUMENR"/>
</dbReference>
<feature type="transmembrane region" description="Helical" evidence="12">
    <location>
        <begin position="186"/>
        <end position="205"/>
    </location>
</feature>
<evidence type="ECO:0000256" key="4">
    <source>
        <dbReference type="ARBA" id="ARBA00022692"/>
    </source>
</evidence>
<protein>
    <recommendedName>
        <fullName evidence="15">ER lumen protein-retaining receptor</fullName>
    </recommendedName>
</protein>
<evidence type="ECO:0000256" key="3">
    <source>
        <dbReference type="ARBA" id="ARBA00022448"/>
    </source>
</evidence>
<feature type="transmembrane region" description="Helical" evidence="12">
    <location>
        <begin position="34"/>
        <end position="52"/>
    </location>
</feature>
<evidence type="ECO:0000256" key="8">
    <source>
        <dbReference type="ARBA" id="ARBA00022989"/>
    </source>
</evidence>
<dbReference type="GO" id="GO:0016192">
    <property type="term" value="P:vesicle-mediated transport"/>
    <property type="evidence" value="ECO:0007669"/>
    <property type="project" value="UniProtKB-KW"/>
</dbReference>
<dbReference type="PANTHER" id="PTHR10585">
    <property type="entry name" value="ER LUMEN PROTEIN RETAINING RECEPTOR"/>
    <property type="match status" value="1"/>
</dbReference>
<evidence type="ECO:0000256" key="6">
    <source>
        <dbReference type="ARBA" id="ARBA00022892"/>
    </source>
</evidence>
<dbReference type="AlphaFoldDB" id="A0A9P5LB18"/>
<evidence type="ECO:0000256" key="9">
    <source>
        <dbReference type="ARBA" id="ARBA00023136"/>
    </source>
</evidence>
<keyword evidence="3" id="KW-0813">Transport</keyword>
<dbReference type="Proteomes" id="UP000722485">
    <property type="component" value="Unassembled WGS sequence"/>
</dbReference>
<feature type="compositionally biased region" description="Basic and acidic residues" evidence="11">
    <location>
        <begin position="282"/>
        <end position="314"/>
    </location>
</feature>
<comment type="similarity">
    <text evidence="2">Belongs to the ERD2 family.</text>
</comment>
<feature type="transmembrane region" description="Helical" evidence="12">
    <location>
        <begin position="64"/>
        <end position="84"/>
    </location>
</feature>
<evidence type="ECO:0000256" key="2">
    <source>
        <dbReference type="ARBA" id="ARBA00010120"/>
    </source>
</evidence>
<dbReference type="GO" id="GO:0046923">
    <property type="term" value="F:ER retention sequence binding"/>
    <property type="evidence" value="ECO:0007669"/>
    <property type="project" value="InterPro"/>
</dbReference>
<dbReference type="GO" id="GO:0015031">
    <property type="term" value="P:protein transport"/>
    <property type="evidence" value="ECO:0007669"/>
    <property type="project" value="UniProtKB-KW"/>
</dbReference>